<name>A0ABR2ILC8_9EUKA</name>
<dbReference type="Proteomes" id="UP001470230">
    <property type="component" value="Unassembled WGS sequence"/>
</dbReference>
<evidence type="ECO:0000313" key="2">
    <source>
        <dbReference type="Proteomes" id="UP001470230"/>
    </source>
</evidence>
<sequence length="122" mass="13582">MELQTIEQTQPLLEQPNLNSTPGLVSVRFCVYQEAGCCPSLFSCCRAKTEDAIQAVVPDTTTVGQFLQIVNETNRPKNEYTIATIAGFRLRNEDLIAPTIKSFERFESPIVIVPKDSCCLLI</sequence>
<accession>A0ABR2ILC8</accession>
<gene>
    <name evidence="1" type="ORF">M9Y10_010672</name>
</gene>
<keyword evidence="2" id="KW-1185">Reference proteome</keyword>
<protein>
    <submittedName>
        <fullName evidence="1">Uncharacterized protein</fullName>
    </submittedName>
</protein>
<comment type="caution">
    <text evidence="1">The sequence shown here is derived from an EMBL/GenBank/DDBJ whole genome shotgun (WGS) entry which is preliminary data.</text>
</comment>
<organism evidence="1 2">
    <name type="scientific">Tritrichomonas musculus</name>
    <dbReference type="NCBI Taxonomy" id="1915356"/>
    <lineage>
        <taxon>Eukaryota</taxon>
        <taxon>Metamonada</taxon>
        <taxon>Parabasalia</taxon>
        <taxon>Tritrichomonadida</taxon>
        <taxon>Tritrichomonadidae</taxon>
        <taxon>Tritrichomonas</taxon>
    </lineage>
</organism>
<evidence type="ECO:0000313" key="1">
    <source>
        <dbReference type="EMBL" id="KAK8865138.1"/>
    </source>
</evidence>
<reference evidence="1 2" key="1">
    <citation type="submission" date="2024-04" db="EMBL/GenBank/DDBJ databases">
        <title>Tritrichomonas musculus Genome.</title>
        <authorList>
            <person name="Alves-Ferreira E."/>
            <person name="Grigg M."/>
            <person name="Lorenzi H."/>
            <person name="Galac M."/>
        </authorList>
    </citation>
    <scope>NUCLEOTIDE SEQUENCE [LARGE SCALE GENOMIC DNA]</scope>
    <source>
        <strain evidence="1 2">EAF2021</strain>
    </source>
</reference>
<proteinExistence type="predicted"/>
<dbReference type="EMBL" id="JAPFFF010000016">
    <property type="protein sequence ID" value="KAK8865138.1"/>
    <property type="molecule type" value="Genomic_DNA"/>
</dbReference>